<dbReference type="PROSITE" id="PS50885">
    <property type="entry name" value="HAMP"/>
    <property type="match status" value="1"/>
</dbReference>
<dbReference type="GO" id="GO:0007165">
    <property type="term" value="P:signal transduction"/>
    <property type="evidence" value="ECO:0007669"/>
    <property type="project" value="UniProtKB-KW"/>
</dbReference>
<dbReference type="PANTHER" id="PTHR32089">
    <property type="entry name" value="METHYL-ACCEPTING CHEMOTAXIS PROTEIN MCPB"/>
    <property type="match status" value="1"/>
</dbReference>
<comment type="subcellular location">
    <subcellularLocation>
        <location evidence="1">Membrane</location>
    </subcellularLocation>
</comment>
<dbReference type="AlphaFoldDB" id="A0A7T2UPY8"/>
<dbReference type="KEGG" id="aall:I6G90_08925"/>
<evidence type="ECO:0000256" key="1">
    <source>
        <dbReference type="ARBA" id="ARBA00004370"/>
    </source>
</evidence>
<evidence type="ECO:0000259" key="6">
    <source>
        <dbReference type="PROSITE" id="PS50111"/>
    </source>
</evidence>
<accession>A0A7T2UPY8</accession>
<name>A0A7T2UPY8_9GAMM</name>
<comment type="similarity">
    <text evidence="3">Belongs to the methyl-accepting chemotaxis (MCP) protein family.</text>
</comment>
<dbReference type="SMART" id="SM00283">
    <property type="entry name" value="MA"/>
    <property type="match status" value="1"/>
</dbReference>
<dbReference type="InterPro" id="IPR003660">
    <property type="entry name" value="HAMP_dom"/>
</dbReference>
<dbReference type="PROSITE" id="PS50111">
    <property type="entry name" value="CHEMOTAXIS_TRANSDUC_2"/>
    <property type="match status" value="1"/>
</dbReference>
<dbReference type="RefSeq" id="WP_197930827.1">
    <property type="nucleotide sequence ID" value="NZ_CP065745.1"/>
</dbReference>
<keyword evidence="2 4" id="KW-0807">Transducer</keyword>
<dbReference type="SMART" id="SM00304">
    <property type="entry name" value="HAMP"/>
    <property type="match status" value="2"/>
</dbReference>
<dbReference type="Pfam" id="PF00672">
    <property type="entry name" value="HAMP"/>
    <property type="match status" value="1"/>
</dbReference>
<feature type="domain" description="HAMP" evidence="7">
    <location>
        <begin position="215"/>
        <end position="274"/>
    </location>
</feature>
<dbReference type="Pfam" id="PF00015">
    <property type="entry name" value="MCPsignal"/>
    <property type="match status" value="1"/>
</dbReference>
<dbReference type="GO" id="GO:0016020">
    <property type="term" value="C:membrane"/>
    <property type="evidence" value="ECO:0007669"/>
    <property type="project" value="UniProtKB-SubCell"/>
</dbReference>
<evidence type="ECO:0000256" key="4">
    <source>
        <dbReference type="PROSITE-ProRule" id="PRU00284"/>
    </source>
</evidence>
<sequence>MNTSSMTIGKKLTAGFAVLGLMVAFIGGFSLLEFSNMNRAAIGFTDSILPAVNRTNDIGDSISELRRYELALFLVASDPQKRAEYRTMAAQLVERLKQQMIDHDKTIWAQDVEERRTFDIVKGDWASYLALHQQVKQLQDSGLMSEAQTVFMDQGIPLYNNLHKSVAELIRINHGYATESRKVVVASYDSAKLSVTIALVLGLVLVVVLSMVLTRQIRDPLIMLARQAQRIANGELGQGELQQWIRDSRFNRDELGQLGSAINRMQGSLSDLVSEIAGSVSQLSSAVEEVSAISSQSASGMAIQQNEVSQVATAMNEMQSTVNEVARNTTDAMSAAKDASRTSAAGSEVVRSSIASIEEVSVKIEQAGTVVQQLEADSANISVVLDVIRDIAGQTNLLALNAAIEAARAGEQGRGFAVVADEVRSLAQRTQDSTAEISKMIELLQSRAAEAGNAMQLSRHQMQESVGLARDAGTSIDTINGAVVRITDMNTLIATATEEQNAVTEELNRSIVNIHNAADENAQGAHQIAQACVELSKLANTLHHMTQRFTL</sequence>
<feature type="transmembrane region" description="Helical" evidence="5">
    <location>
        <begin position="193"/>
        <end position="213"/>
    </location>
</feature>
<dbReference type="GeneID" id="60785725"/>
<evidence type="ECO:0000256" key="5">
    <source>
        <dbReference type="SAM" id="Phobius"/>
    </source>
</evidence>
<keyword evidence="5" id="KW-1133">Transmembrane helix</keyword>
<dbReference type="CDD" id="cd11386">
    <property type="entry name" value="MCP_signal"/>
    <property type="match status" value="1"/>
</dbReference>
<dbReference type="EMBL" id="CP065745">
    <property type="protein sequence ID" value="QPR56498.1"/>
    <property type="molecule type" value="Genomic_DNA"/>
</dbReference>
<protein>
    <submittedName>
        <fullName evidence="8">Methyl-accepting chemotaxis protein</fullName>
    </submittedName>
</protein>
<evidence type="ECO:0000313" key="8">
    <source>
        <dbReference type="EMBL" id="QPR56498.1"/>
    </source>
</evidence>
<reference evidence="8 9" key="1">
    <citation type="submission" date="2020-12" db="EMBL/GenBank/DDBJ databases">
        <title>FDA dAtabase for Regulatory Grade micrObial Sequences (FDA-ARGOS): Supporting development and validation of Infectious Disease Dx tests.</title>
        <authorList>
            <person name="Sproer C."/>
            <person name="Gronow S."/>
            <person name="Severitt S."/>
            <person name="Schroder I."/>
            <person name="Tallon L."/>
            <person name="Sadzewicz L."/>
            <person name="Zhao X."/>
            <person name="Boylan J."/>
            <person name="Ott S."/>
            <person name="Bowen H."/>
            <person name="Vavikolanu K."/>
            <person name="Mehta A."/>
            <person name="Aluvathingal J."/>
            <person name="Nadendla S."/>
            <person name="Lowell S."/>
            <person name="Myers T."/>
            <person name="Yan Y."/>
            <person name="Sichtig H."/>
        </authorList>
    </citation>
    <scope>NUCLEOTIDE SEQUENCE [LARGE SCALE GENOMIC DNA]</scope>
    <source>
        <strain evidence="8 9">FDAARGOS_933</strain>
    </source>
</reference>
<keyword evidence="5" id="KW-0472">Membrane</keyword>
<evidence type="ECO:0000259" key="7">
    <source>
        <dbReference type="PROSITE" id="PS50885"/>
    </source>
</evidence>
<organism evidence="8 9">
    <name type="scientific">Aeromonas allosaccharophila</name>
    <dbReference type="NCBI Taxonomy" id="656"/>
    <lineage>
        <taxon>Bacteria</taxon>
        <taxon>Pseudomonadati</taxon>
        <taxon>Pseudomonadota</taxon>
        <taxon>Gammaproteobacteria</taxon>
        <taxon>Aeromonadales</taxon>
        <taxon>Aeromonadaceae</taxon>
        <taxon>Aeromonas</taxon>
    </lineage>
</organism>
<dbReference type="Pfam" id="PF12729">
    <property type="entry name" value="4HB_MCP_1"/>
    <property type="match status" value="1"/>
</dbReference>
<evidence type="ECO:0000256" key="3">
    <source>
        <dbReference type="ARBA" id="ARBA00029447"/>
    </source>
</evidence>
<evidence type="ECO:0000256" key="2">
    <source>
        <dbReference type="ARBA" id="ARBA00023224"/>
    </source>
</evidence>
<dbReference type="PANTHER" id="PTHR32089:SF120">
    <property type="entry name" value="METHYL-ACCEPTING CHEMOTAXIS PROTEIN TLPQ"/>
    <property type="match status" value="1"/>
</dbReference>
<feature type="domain" description="Methyl-accepting transducer" evidence="6">
    <location>
        <begin position="279"/>
        <end position="515"/>
    </location>
</feature>
<evidence type="ECO:0000313" key="9">
    <source>
        <dbReference type="Proteomes" id="UP000595101"/>
    </source>
</evidence>
<feature type="transmembrane region" description="Helical" evidence="5">
    <location>
        <begin position="12"/>
        <end position="32"/>
    </location>
</feature>
<dbReference type="FunFam" id="1.10.287.950:FF:000001">
    <property type="entry name" value="Methyl-accepting chemotaxis sensory transducer"/>
    <property type="match status" value="1"/>
</dbReference>
<gene>
    <name evidence="8" type="ORF">I6G90_08925</name>
</gene>
<proteinExistence type="inferred from homology"/>
<dbReference type="CDD" id="cd06225">
    <property type="entry name" value="HAMP"/>
    <property type="match status" value="1"/>
</dbReference>
<dbReference type="InterPro" id="IPR024478">
    <property type="entry name" value="HlyB_4HB_MCP"/>
</dbReference>
<dbReference type="InterPro" id="IPR004089">
    <property type="entry name" value="MCPsignal_dom"/>
</dbReference>
<keyword evidence="5" id="KW-0812">Transmembrane</keyword>
<dbReference type="Gene3D" id="1.10.287.950">
    <property type="entry name" value="Methyl-accepting chemotaxis protein"/>
    <property type="match status" value="1"/>
</dbReference>
<dbReference type="GO" id="GO:0006935">
    <property type="term" value="P:chemotaxis"/>
    <property type="evidence" value="ECO:0007669"/>
    <property type="project" value="UniProtKB-ARBA"/>
</dbReference>
<dbReference type="Proteomes" id="UP000595101">
    <property type="component" value="Chromosome"/>
</dbReference>
<dbReference type="SUPFAM" id="SSF58104">
    <property type="entry name" value="Methyl-accepting chemotaxis protein (MCP) signaling domain"/>
    <property type="match status" value="1"/>
</dbReference>